<dbReference type="Pfam" id="PF00583">
    <property type="entry name" value="Acetyltransf_1"/>
    <property type="match status" value="1"/>
</dbReference>
<name>A0ABY4G323_9BACT</name>
<proteinExistence type="predicted"/>
<evidence type="ECO:0000313" key="5">
    <source>
        <dbReference type="Proteomes" id="UP000830401"/>
    </source>
</evidence>
<dbReference type="RefSeq" id="WP_245119180.1">
    <property type="nucleotide sequence ID" value="NZ_CP095061.1"/>
</dbReference>
<dbReference type="CDD" id="cd04301">
    <property type="entry name" value="NAT_SF"/>
    <property type="match status" value="1"/>
</dbReference>
<dbReference type="Proteomes" id="UP000830401">
    <property type="component" value="Chromosome"/>
</dbReference>
<dbReference type="PANTHER" id="PTHR43877">
    <property type="entry name" value="AMINOALKYLPHOSPHONATE N-ACETYLTRANSFERASE-RELATED-RELATED"/>
    <property type="match status" value="1"/>
</dbReference>
<evidence type="ECO:0000259" key="3">
    <source>
        <dbReference type="PROSITE" id="PS51186"/>
    </source>
</evidence>
<dbReference type="InterPro" id="IPR050832">
    <property type="entry name" value="Bact_Acetyltransf"/>
</dbReference>
<dbReference type="GO" id="GO:0016746">
    <property type="term" value="F:acyltransferase activity"/>
    <property type="evidence" value="ECO:0007669"/>
    <property type="project" value="UniProtKB-KW"/>
</dbReference>
<dbReference type="PROSITE" id="PS51186">
    <property type="entry name" value="GNAT"/>
    <property type="match status" value="1"/>
</dbReference>
<organism evidence="4 5">
    <name type="scientific">Hymenobacter volaticus</name>
    <dbReference type="NCBI Taxonomy" id="2932254"/>
    <lineage>
        <taxon>Bacteria</taxon>
        <taxon>Pseudomonadati</taxon>
        <taxon>Bacteroidota</taxon>
        <taxon>Cytophagia</taxon>
        <taxon>Cytophagales</taxon>
        <taxon>Hymenobacteraceae</taxon>
        <taxon>Hymenobacter</taxon>
    </lineage>
</organism>
<evidence type="ECO:0000256" key="1">
    <source>
        <dbReference type="ARBA" id="ARBA00022679"/>
    </source>
</evidence>
<evidence type="ECO:0000313" key="4">
    <source>
        <dbReference type="EMBL" id="UOQ65171.1"/>
    </source>
</evidence>
<dbReference type="EMBL" id="CP095061">
    <property type="protein sequence ID" value="UOQ65171.1"/>
    <property type="molecule type" value="Genomic_DNA"/>
</dbReference>
<sequence length="157" mass="17989">MTIREATSHDLDELYRLWCELMEMHQAYHPVFGYHRAAKAELRRLLRDRLYEAYTRIFVVEKPGGLAGLLVATYQIGSRGMHFHRRGYIAETIVEEAHRRQGMGRALFSSAKAWLTVQGADHLELQVAIANPAAQHFWAAQGFTVATQHMILPMVEL</sequence>
<feature type="domain" description="N-acetyltransferase" evidence="3">
    <location>
        <begin position="1"/>
        <end position="157"/>
    </location>
</feature>
<dbReference type="EC" id="2.3.1.-" evidence="4"/>
<reference evidence="4" key="1">
    <citation type="submission" date="2022-04" db="EMBL/GenBank/DDBJ databases">
        <title>Hymenobacter sp. isolated from the air.</title>
        <authorList>
            <person name="Won M."/>
            <person name="Lee C.-M."/>
            <person name="Woen H.-Y."/>
            <person name="Kwon S.-W."/>
        </authorList>
    </citation>
    <scope>NUCLEOTIDE SEQUENCE</scope>
    <source>
        <strain evidence="4">5420S-77</strain>
    </source>
</reference>
<gene>
    <name evidence="4" type="ORF">MUN86_16635</name>
</gene>
<dbReference type="InterPro" id="IPR016181">
    <property type="entry name" value="Acyl_CoA_acyltransferase"/>
</dbReference>
<dbReference type="SUPFAM" id="SSF55729">
    <property type="entry name" value="Acyl-CoA N-acyltransferases (Nat)"/>
    <property type="match status" value="1"/>
</dbReference>
<keyword evidence="5" id="KW-1185">Reference proteome</keyword>
<dbReference type="InterPro" id="IPR000182">
    <property type="entry name" value="GNAT_dom"/>
</dbReference>
<keyword evidence="1 4" id="KW-0808">Transferase</keyword>
<keyword evidence="2 4" id="KW-0012">Acyltransferase</keyword>
<dbReference type="Gene3D" id="3.40.630.30">
    <property type="match status" value="1"/>
</dbReference>
<evidence type="ECO:0000256" key="2">
    <source>
        <dbReference type="ARBA" id="ARBA00023315"/>
    </source>
</evidence>
<protein>
    <submittedName>
        <fullName evidence="4">GNAT family N-acetyltransferase</fullName>
        <ecNumber evidence="4">2.3.1.-</ecNumber>
    </submittedName>
</protein>
<dbReference type="PANTHER" id="PTHR43877:SF2">
    <property type="entry name" value="AMINOALKYLPHOSPHONATE N-ACETYLTRANSFERASE-RELATED"/>
    <property type="match status" value="1"/>
</dbReference>
<accession>A0ABY4G323</accession>